<dbReference type="Pfam" id="PF00828">
    <property type="entry name" value="Ribosomal_L27A"/>
    <property type="match status" value="1"/>
</dbReference>
<comment type="similarity">
    <text evidence="1">Belongs to the universal ribosomal protein uL15 family.</text>
</comment>
<dbReference type="Gene3D" id="3.100.10.10">
    <property type="match status" value="1"/>
</dbReference>
<dbReference type="SMART" id="SM00225">
    <property type="entry name" value="BTB"/>
    <property type="match status" value="1"/>
</dbReference>
<keyword evidence="6" id="KW-0863">Zinc-finger</keyword>
<keyword evidence="6" id="KW-0479">Metal-binding</keyword>
<dbReference type="GO" id="GO:0022625">
    <property type="term" value="C:cytosolic large ribosomal subunit"/>
    <property type="evidence" value="ECO:0007669"/>
    <property type="project" value="TreeGrafter"/>
</dbReference>
<feature type="domain" description="BTB" evidence="8">
    <location>
        <begin position="148"/>
        <end position="216"/>
    </location>
</feature>
<dbReference type="Gene3D" id="3.30.710.10">
    <property type="entry name" value="Potassium Channel Kv1.1, Chain A"/>
    <property type="match status" value="1"/>
</dbReference>
<organism evidence="10">
    <name type="scientific">Notodromas monacha</name>
    <dbReference type="NCBI Taxonomy" id="399045"/>
    <lineage>
        <taxon>Eukaryota</taxon>
        <taxon>Metazoa</taxon>
        <taxon>Ecdysozoa</taxon>
        <taxon>Arthropoda</taxon>
        <taxon>Crustacea</taxon>
        <taxon>Oligostraca</taxon>
        <taxon>Ostracoda</taxon>
        <taxon>Podocopa</taxon>
        <taxon>Podocopida</taxon>
        <taxon>Cypridocopina</taxon>
        <taxon>Cypridoidea</taxon>
        <taxon>Cyprididae</taxon>
        <taxon>Notodromas</taxon>
    </lineage>
</organism>
<keyword evidence="11" id="KW-1185">Reference proteome</keyword>
<feature type="domain" description="C2H2-type" evidence="9">
    <location>
        <begin position="433"/>
        <end position="453"/>
    </location>
</feature>
<evidence type="ECO:0000256" key="3">
    <source>
        <dbReference type="ARBA" id="ARBA00023274"/>
    </source>
</evidence>
<feature type="domain" description="C2H2-type" evidence="9">
    <location>
        <begin position="405"/>
        <end position="432"/>
    </location>
</feature>
<dbReference type="InterPro" id="IPR000210">
    <property type="entry name" value="BTB/POZ_dom"/>
</dbReference>
<accession>A0A7R9BPA3</accession>
<evidence type="ECO:0000259" key="8">
    <source>
        <dbReference type="PROSITE" id="PS50097"/>
    </source>
</evidence>
<dbReference type="PANTHER" id="PTHR11721">
    <property type="entry name" value="60S RIBOSOMAL PROTEIN L27A"/>
    <property type="match status" value="1"/>
</dbReference>
<dbReference type="InterPro" id="IPR021131">
    <property type="entry name" value="Ribosomal_uL15/eL18"/>
</dbReference>
<dbReference type="SUPFAM" id="SSF57667">
    <property type="entry name" value="beta-beta-alpha zinc fingers"/>
    <property type="match status" value="1"/>
</dbReference>
<dbReference type="AlphaFoldDB" id="A0A7R9BPA3"/>
<gene>
    <name evidence="10" type="ORF">NMOB1V02_LOCUS5369</name>
</gene>
<feature type="compositionally biased region" description="Basic residues" evidence="7">
    <location>
        <begin position="1"/>
        <end position="31"/>
    </location>
</feature>
<dbReference type="EMBL" id="CAJPEX010000966">
    <property type="protein sequence ID" value="CAG0917793.1"/>
    <property type="molecule type" value="Genomic_DNA"/>
</dbReference>
<sequence>MGSTNKKKTRKMRGHVSHGHGRIGKHRKHPGGRGNAGGQHHHRINFDKYHPGYFGKIGMRNFHVKASLDWCPIINLDKVWSLVSEQTREKYKNHPDGKAPVIDVVKAGYSKVLGKGLLPKQPVIIQWTPHAAETVASIGRLREDQALVDSIVLCGAEVFQVHKLILSVNSEYFEQLFRRLPVVGNNTPVIAMHQTHPVLFQLILDYIYTGSVEVPFEFMDSFLELGESLLIRGLRAFEHAAFDEVYQSETQVPEQSLQTSTIPLEEVPSEEPRVEQVQPTATITLRNPKKRTSAVIKKRRKRSKLAAMVQVSENKRMLRSAVKEENKRSRLEAEIFTGGDENANELDQNNDEYVCNGEEKNENYVPQKLILRAPSIPEIPSMVDLVSVTKHTFRGLSTSTGTMLYACELCEYRTRQRGSIITHERIHTGERPYNCRINCGKGFSQASSRNLHENRRVVGNWCLAMASSAGSKASRLVRNVKPVMSLDRSEARRRVLGLYKAWYRQIPYVVAEYDIPKSKEQCREKLREQFLQNKDITDIRVIDMLAIKGQMELVETVKMHKQSCHVMAYFKETVNKRPEDFLSKFYAGQ</sequence>
<protein>
    <recommendedName>
        <fullName evidence="4">Large ribosomal subunit protein uL15</fullName>
    </recommendedName>
    <alternativeName>
        <fullName evidence="5">60S ribosomal protein L27a</fullName>
    </alternativeName>
</protein>
<dbReference type="InterPro" id="IPR036227">
    <property type="entry name" value="Ribosomal_uL15/eL18_sf"/>
</dbReference>
<keyword evidence="6" id="KW-0862">Zinc</keyword>
<keyword evidence="2" id="KW-0689">Ribosomal protein</keyword>
<dbReference type="OrthoDB" id="14535at2759"/>
<dbReference type="GO" id="GO:0003735">
    <property type="term" value="F:structural constituent of ribosome"/>
    <property type="evidence" value="ECO:0007669"/>
    <property type="project" value="TreeGrafter"/>
</dbReference>
<evidence type="ECO:0000313" key="10">
    <source>
        <dbReference type="EMBL" id="CAD7277641.1"/>
    </source>
</evidence>
<dbReference type="PROSITE" id="PS50157">
    <property type="entry name" value="ZINC_FINGER_C2H2_2"/>
    <property type="match status" value="2"/>
</dbReference>
<evidence type="ECO:0000256" key="1">
    <source>
        <dbReference type="ARBA" id="ARBA00007320"/>
    </source>
</evidence>
<evidence type="ECO:0000256" key="5">
    <source>
        <dbReference type="ARBA" id="ARBA00035527"/>
    </source>
</evidence>
<dbReference type="InterPro" id="IPR011333">
    <property type="entry name" value="SKP1/BTB/POZ_sf"/>
</dbReference>
<dbReference type="EMBL" id="OA883003">
    <property type="protein sequence ID" value="CAD7277641.1"/>
    <property type="molecule type" value="Genomic_DNA"/>
</dbReference>
<dbReference type="PROSITE" id="PS50097">
    <property type="entry name" value="BTB"/>
    <property type="match status" value="1"/>
</dbReference>
<dbReference type="Proteomes" id="UP000678499">
    <property type="component" value="Unassembled WGS sequence"/>
</dbReference>
<evidence type="ECO:0000313" key="11">
    <source>
        <dbReference type="Proteomes" id="UP000678499"/>
    </source>
</evidence>
<evidence type="ECO:0000256" key="4">
    <source>
        <dbReference type="ARBA" id="ARBA00035200"/>
    </source>
</evidence>
<keyword evidence="3" id="KW-0687">Ribonucleoprotein</keyword>
<proteinExistence type="inferred from homology"/>
<dbReference type="InterPro" id="IPR013087">
    <property type="entry name" value="Znf_C2H2_type"/>
</dbReference>
<dbReference type="InterPro" id="IPR036236">
    <property type="entry name" value="Znf_C2H2_sf"/>
</dbReference>
<dbReference type="SUPFAM" id="SSF54695">
    <property type="entry name" value="POZ domain"/>
    <property type="match status" value="1"/>
</dbReference>
<evidence type="ECO:0000256" key="6">
    <source>
        <dbReference type="PROSITE-ProRule" id="PRU00042"/>
    </source>
</evidence>
<dbReference type="CDD" id="cd20266">
    <property type="entry name" value="Complex1_LYR_NDUFA6_LYRM6"/>
    <property type="match status" value="1"/>
</dbReference>
<evidence type="ECO:0000256" key="2">
    <source>
        <dbReference type="ARBA" id="ARBA00022980"/>
    </source>
</evidence>
<dbReference type="GO" id="GO:0008270">
    <property type="term" value="F:zinc ion binding"/>
    <property type="evidence" value="ECO:0007669"/>
    <property type="project" value="UniProtKB-KW"/>
</dbReference>
<name>A0A7R9BPA3_9CRUS</name>
<dbReference type="SUPFAM" id="SSF52080">
    <property type="entry name" value="Ribosomal proteins L15p and L18e"/>
    <property type="match status" value="1"/>
</dbReference>
<dbReference type="PANTHER" id="PTHR11721:SF3">
    <property type="entry name" value="LARGE RIBOSOMAL SUBUNIT PROTEIN UL15"/>
    <property type="match status" value="1"/>
</dbReference>
<dbReference type="GO" id="GO:0045271">
    <property type="term" value="C:respiratory chain complex I"/>
    <property type="evidence" value="ECO:0007669"/>
    <property type="project" value="InterPro"/>
</dbReference>
<dbReference type="InterPro" id="IPR045299">
    <property type="entry name" value="Complex1_LYR_NDUFA6_LYRM6"/>
</dbReference>
<evidence type="ECO:0000259" key="9">
    <source>
        <dbReference type="PROSITE" id="PS50157"/>
    </source>
</evidence>
<evidence type="ECO:0000256" key="7">
    <source>
        <dbReference type="SAM" id="MobiDB-lite"/>
    </source>
</evidence>
<feature type="region of interest" description="Disordered" evidence="7">
    <location>
        <begin position="1"/>
        <end position="40"/>
    </location>
</feature>
<dbReference type="Gene3D" id="3.30.160.60">
    <property type="entry name" value="Classic Zinc Finger"/>
    <property type="match status" value="2"/>
</dbReference>
<reference evidence="10" key="1">
    <citation type="submission" date="2020-11" db="EMBL/GenBank/DDBJ databases">
        <authorList>
            <person name="Tran Van P."/>
        </authorList>
    </citation>
    <scope>NUCLEOTIDE SEQUENCE</scope>
</reference>
<dbReference type="Pfam" id="PF00651">
    <property type="entry name" value="BTB"/>
    <property type="match status" value="1"/>
</dbReference>